<accession>A0A158KQW4</accession>
<comment type="caution">
    <text evidence="5">The sequence shown here is derived from an EMBL/GenBank/DDBJ whole genome shotgun (WGS) entry which is preliminary data.</text>
</comment>
<dbReference type="AlphaFoldDB" id="A0A158KQW4"/>
<evidence type="ECO:0000256" key="1">
    <source>
        <dbReference type="PIRSR" id="PIRSR640198-1"/>
    </source>
</evidence>
<protein>
    <submittedName>
        <fullName evidence="5">Filamentation induced by cAMP protein Fic</fullName>
    </submittedName>
</protein>
<dbReference type="Pfam" id="PF02661">
    <property type="entry name" value="Fic"/>
    <property type="match status" value="1"/>
</dbReference>
<dbReference type="OrthoDB" id="9813719at2"/>
<keyword evidence="6" id="KW-1185">Reference proteome</keyword>
<feature type="active site" evidence="1">
    <location>
        <position position="176"/>
    </location>
</feature>
<dbReference type="InterPro" id="IPR040198">
    <property type="entry name" value="Fido_containing"/>
</dbReference>
<gene>
    <name evidence="5" type="ORF">AWB74_06451</name>
</gene>
<keyword evidence="2" id="KW-0067">ATP-binding</keyword>
<dbReference type="PANTHER" id="PTHR13504">
    <property type="entry name" value="FIDO DOMAIN-CONTAINING PROTEIN DDB_G0283145"/>
    <property type="match status" value="1"/>
</dbReference>
<organism evidence="5 6">
    <name type="scientific">Caballeronia arvi</name>
    <dbReference type="NCBI Taxonomy" id="1777135"/>
    <lineage>
        <taxon>Bacteria</taxon>
        <taxon>Pseudomonadati</taxon>
        <taxon>Pseudomonadota</taxon>
        <taxon>Betaproteobacteria</taxon>
        <taxon>Burkholderiales</taxon>
        <taxon>Burkholderiaceae</taxon>
        <taxon>Caballeronia</taxon>
    </lineage>
</organism>
<proteinExistence type="predicted"/>
<evidence type="ECO:0000259" key="4">
    <source>
        <dbReference type="PROSITE" id="PS51459"/>
    </source>
</evidence>
<feature type="domain" description="Fido" evidence="4">
    <location>
        <begin position="98"/>
        <end position="234"/>
    </location>
</feature>
<feature type="site" description="Important for autoinhibition of adenylyltransferase activity" evidence="3">
    <location>
        <position position="49"/>
    </location>
</feature>
<feature type="binding site" evidence="2">
    <location>
        <begin position="180"/>
        <end position="187"/>
    </location>
    <ligand>
        <name>ATP</name>
        <dbReference type="ChEBI" id="CHEBI:30616"/>
    </ligand>
</feature>
<reference evidence="5" key="1">
    <citation type="submission" date="2016-01" db="EMBL/GenBank/DDBJ databases">
        <authorList>
            <person name="Peeters C."/>
        </authorList>
    </citation>
    <scope>NUCLEOTIDE SEQUENCE [LARGE SCALE GENOMIC DNA]</scope>
    <source>
        <strain evidence="5">LMG 29317</strain>
    </source>
</reference>
<dbReference type="Proteomes" id="UP000055019">
    <property type="component" value="Unassembled WGS sequence"/>
</dbReference>
<evidence type="ECO:0000313" key="5">
    <source>
        <dbReference type="EMBL" id="SAL82980.1"/>
    </source>
</evidence>
<name>A0A158KQW4_9BURK</name>
<dbReference type="InterPro" id="IPR003812">
    <property type="entry name" value="Fido"/>
</dbReference>
<dbReference type="PROSITE" id="PS51459">
    <property type="entry name" value="FIDO"/>
    <property type="match status" value="1"/>
</dbReference>
<dbReference type="RefSeq" id="WP_061150666.1">
    <property type="nucleotide sequence ID" value="NZ_FCOM02000044.1"/>
</dbReference>
<dbReference type="InterPro" id="IPR036597">
    <property type="entry name" value="Fido-like_dom_sf"/>
</dbReference>
<dbReference type="SUPFAM" id="SSF140931">
    <property type="entry name" value="Fic-like"/>
    <property type="match status" value="1"/>
</dbReference>
<evidence type="ECO:0000256" key="3">
    <source>
        <dbReference type="PIRSR" id="PIRSR640198-3"/>
    </source>
</evidence>
<dbReference type="GO" id="GO:0005524">
    <property type="term" value="F:ATP binding"/>
    <property type="evidence" value="ECO:0007669"/>
    <property type="project" value="UniProtKB-KW"/>
</dbReference>
<dbReference type="Gene3D" id="1.10.3290.10">
    <property type="entry name" value="Fido-like domain"/>
    <property type="match status" value="1"/>
</dbReference>
<evidence type="ECO:0000256" key="2">
    <source>
        <dbReference type="PIRSR" id="PIRSR640198-2"/>
    </source>
</evidence>
<keyword evidence="2" id="KW-0547">Nucleotide-binding</keyword>
<dbReference type="EMBL" id="FCOM02000044">
    <property type="protein sequence ID" value="SAL82980.1"/>
    <property type="molecule type" value="Genomic_DNA"/>
</dbReference>
<evidence type="ECO:0000313" key="6">
    <source>
        <dbReference type="Proteomes" id="UP000055019"/>
    </source>
</evidence>
<dbReference type="PANTHER" id="PTHR13504:SF38">
    <property type="entry name" value="FIDO DOMAIN-CONTAINING PROTEIN"/>
    <property type="match status" value="1"/>
</dbReference>
<sequence>MDSSLQRTLAALDADKAKLDAVRPLSPPALASLQKRLRLEWMPDANAVERHTLPLCETRIVLDEMTMGGKSLPQHCEAIGRRDAMTYLEEIVAKNEPLSAWQMRNIHNVVIKGEVGEEACRYRHVNVAIAGARTTPPDFLDLPAELAALVEWHARAGNLHPVARAAELHTRFVRIHPFMDGNGRTGRLLLNVELMRSGYPPALIRNEDRAAYCDSLDDACVSNDYRGIARLIAGLVQRSFDIYFDALGLRVGRAPRDAP</sequence>